<dbReference type="InterPro" id="IPR004869">
    <property type="entry name" value="MMPL_dom"/>
</dbReference>
<feature type="transmembrane region" description="Helical" evidence="7">
    <location>
        <begin position="539"/>
        <end position="560"/>
    </location>
</feature>
<comment type="similarity">
    <text evidence="2">Belongs to the resistance-nodulation-cell division (RND) (TC 2.A.6) family. MmpL subfamily.</text>
</comment>
<evidence type="ECO:0000256" key="5">
    <source>
        <dbReference type="ARBA" id="ARBA00022989"/>
    </source>
</evidence>
<comment type="caution">
    <text evidence="9">The sequence shown here is derived from an EMBL/GenBank/DDBJ whole genome shotgun (WGS) entry which is preliminary data.</text>
</comment>
<evidence type="ECO:0000256" key="7">
    <source>
        <dbReference type="SAM" id="Phobius"/>
    </source>
</evidence>
<dbReference type="RefSeq" id="WP_306825244.1">
    <property type="nucleotide sequence ID" value="NZ_JAUSQM010000001.1"/>
</dbReference>
<feature type="domain" description="SSD" evidence="8">
    <location>
        <begin position="227"/>
        <end position="335"/>
    </location>
</feature>
<dbReference type="PROSITE" id="PS50156">
    <property type="entry name" value="SSD"/>
    <property type="match status" value="2"/>
</dbReference>
<feature type="transmembrane region" description="Helical" evidence="7">
    <location>
        <begin position="613"/>
        <end position="634"/>
    </location>
</feature>
<feature type="transmembrane region" description="Helical" evidence="7">
    <location>
        <begin position="372"/>
        <end position="392"/>
    </location>
</feature>
<gene>
    <name evidence="9" type="ORF">J2S59_002911</name>
</gene>
<feature type="transmembrane region" description="Helical" evidence="7">
    <location>
        <begin position="514"/>
        <end position="532"/>
    </location>
</feature>
<dbReference type="PANTHER" id="PTHR33406:SF6">
    <property type="entry name" value="MEMBRANE PROTEIN YDGH-RELATED"/>
    <property type="match status" value="1"/>
</dbReference>
<evidence type="ECO:0000256" key="6">
    <source>
        <dbReference type="ARBA" id="ARBA00023136"/>
    </source>
</evidence>
<evidence type="ECO:0000256" key="2">
    <source>
        <dbReference type="ARBA" id="ARBA00010157"/>
    </source>
</evidence>
<comment type="subcellular location">
    <subcellularLocation>
        <location evidence="1">Cell membrane</location>
        <topology evidence="1">Multi-pass membrane protein</topology>
    </subcellularLocation>
</comment>
<keyword evidence="10" id="KW-1185">Reference proteome</keyword>
<organism evidence="9 10">
    <name type="scientific">Nocardioides massiliensis</name>
    <dbReference type="NCBI Taxonomy" id="1325935"/>
    <lineage>
        <taxon>Bacteria</taxon>
        <taxon>Bacillati</taxon>
        <taxon>Actinomycetota</taxon>
        <taxon>Actinomycetes</taxon>
        <taxon>Propionibacteriales</taxon>
        <taxon>Nocardioidaceae</taxon>
        <taxon>Nocardioides</taxon>
    </lineage>
</organism>
<feature type="domain" description="SSD" evidence="8">
    <location>
        <begin position="523"/>
        <end position="670"/>
    </location>
</feature>
<feature type="transmembrane region" description="Helical" evidence="7">
    <location>
        <begin position="177"/>
        <end position="201"/>
    </location>
</feature>
<feature type="transmembrane region" description="Helical" evidence="7">
    <location>
        <begin position="310"/>
        <end position="333"/>
    </location>
</feature>
<feature type="transmembrane region" description="Helical" evidence="7">
    <location>
        <begin position="572"/>
        <end position="593"/>
    </location>
</feature>
<evidence type="ECO:0000256" key="3">
    <source>
        <dbReference type="ARBA" id="ARBA00022475"/>
    </source>
</evidence>
<dbReference type="Proteomes" id="UP001240447">
    <property type="component" value="Unassembled WGS sequence"/>
</dbReference>
<accession>A0ABT9NRQ4</accession>
<feature type="transmembrane region" description="Helical" evidence="7">
    <location>
        <begin position="640"/>
        <end position="660"/>
    </location>
</feature>
<dbReference type="Gene3D" id="1.20.1640.10">
    <property type="entry name" value="Multidrug efflux transporter AcrB transmembrane domain"/>
    <property type="match status" value="2"/>
</dbReference>
<dbReference type="EMBL" id="JAUSQM010000001">
    <property type="protein sequence ID" value="MDP9823102.1"/>
    <property type="molecule type" value="Genomic_DNA"/>
</dbReference>
<evidence type="ECO:0000256" key="1">
    <source>
        <dbReference type="ARBA" id="ARBA00004651"/>
    </source>
</evidence>
<evidence type="ECO:0000259" key="8">
    <source>
        <dbReference type="PROSITE" id="PS50156"/>
    </source>
</evidence>
<evidence type="ECO:0000256" key="4">
    <source>
        <dbReference type="ARBA" id="ARBA00022692"/>
    </source>
</evidence>
<sequence>MPSAPARPGPFARVVTGRSTAWVVALLPLLMAGVVLGLVGEAERERLPTDSLPTGYDSTAAAALRDQLPDDASAAIILWTVEDGELGRDQLPVLTEQAQELADGGDEVPVVPAEDGTAAIAIVPVEFVDNNDNADRIAEMRETLRDGAPDGVEVRVTGPAAIQADLAGVFDGANLRLLLVTASVVTVLLVVTYRSPILWFFPLLVVGVADRTAAIAATHVLKGLEDLGLTVAWDESTIGILSVLVFGAGTNYALLLISRFRDELGSHEHVREAMASALRRTLEPVLASATTVVLGVLALVLSLIPATRGLGIACAVGIIIAAFAILVVLPAVLSCTGRWVFWPRVPREGQPALADGRGAWRRIGDTVARRPSVALLGTIVVLGALASGTLSISTGLDRSEQFLDEPEAITAAERLADSFPAGTSDPSSIVTRADARDVVAAAEQVEGVGSVRPSAQAEGITQLDVVLSAEPSSPEAEQAVVDLREALADFEDTHVGGAEAEAIDERDATGRDRLVVMPLILGLVFVALIILLRSLVAPVVLALAVVLSYAAAMGVGWWVFTGPLGFTALDSSVPLLSFLFLVALGVDYSIFLVTRAREEAAGFGTREGILRALAATGGVITSAGILLAAVFAVLGVLPLVVLAQVGTIICIGVLLDTLIVRTILVPAVARLLGETFWWPRRVHETGKHAARADA</sequence>
<dbReference type="PANTHER" id="PTHR33406">
    <property type="entry name" value="MEMBRANE PROTEIN MJ1562-RELATED"/>
    <property type="match status" value="1"/>
</dbReference>
<reference evidence="9 10" key="1">
    <citation type="submission" date="2023-07" db="EMBL/GenBank/DDBJ databases">
        <title>Sequencing the genomes of 1000 actinobacteria strains.</title>
        <authorList>
            <person name="Klenk H.-P."/>
        </authorList>
    </citation>
    <scope>NUCLEOTIDE SEQUENCE [LARGE SCALE GENOMIC DNA]</scope>
    <source>
        <strain evidence="9 10">GD13</strain>
    </source>
</reference>
<dbReference type="SUPFAM" id="SSF82866">
    <property type="entry name" value="Multidrug efflux transporter AcrB transmembrane domain"/>
    <property type="match status" value="2"/>
</dbReference>
<feature type="transmembrane region" description="Helical" evidence="7">
    <location>
        <begin position="20"/>
        <end position="39"/>
    </location>
</feature>
<dbReference type="InterPro" id="IPR000731">
    <property type="entry name" value="SSD"/>
</dbReference>
<protein>
    <submittedName>
        <fullName evidence="9">RND superfamily putative drug exporter</fullName>
    </submittedName>
</protein>
<dbReference type="InterPro" id="IPR050545">
    <property type="entry name" value="Mycobact_MmpL"/>
</dbReference>
<dbReference type="Pfam" id="PF03176">
    <property type="entry name" value="MMPL"/>
    <property type="match status" value="2"/>
</dbReference>
<feature type="transmembrane region" description="Helical" evidence="7">
    <location>
        <begin position="281"/>
        <end position="304"/>
    </location>
</feature>
<keyword evidence="5 7" id="KW-1133">Transmembrane helix</keyword>
<proteinExistence type="inferred from homology"/>
<name>A0ABT9NRQ4_9ACTN</name>
<keyword evidence="3" id="KW-1003">Cell membrane</keyword>
<feature type="transmembrane region" description="Helical" evidence="7">
    <location>
        <begin position="238"/>
        <end position="260"/>
    </location>
</feature>
<evidence type="ECO:0000313" key="10">
    <source>
        <dbReference type="Proteomes" id="UP001240447"/>
    </source>
</evidence>
<keyword evidence="6 7" id="KW-0472">Membrane</keyword>
<evidence type="ECO:0000313" key="9">
    <source>
        <dbReference type="EMBL" id="MDP9823102.1"/>
    </source>
</evidence>
<keyword evidence="4 7" id="KW-0812">Transmembrane</keyword>